<dbReference type="SUPFAM" id="SSF109604">
    <property type="entry name" value="HD-domain/PDEase-like"/>
    <property type="match status" value="1"/>
</dbReference>
<dbReference type="Gene3D" id="1.10.3210.10">
    <property type="entry name" value="Hypothetical protein af1432"/>
    <property type="match status" value="1"/>
</dbReference>
<proteinExistence type="predicted"/>
<reference evidence="1" key="1">
    <citation type="submission" date="2023-06" db="EMBL/GenBank/DDBJ databases">
        <title>Draft genome sequence of Nocardioides sp. SOB72.</title>
        <authorList>
            <person name="Zhang G."/>
        </authorList>
    </citation>
    <scope>NUCLEOTIDE SEQUENCE</scope>
    <source>
        <strain evidence="1">SOB72</strain>
    </source>
</reference>
<comment type="caution">
    <text evidence="1">The sequence shown here is derived from an EMBL/GenBank/DDBJ whole genome shotgun (WGS) entry which is preliminary data.</text>
</comment>
<dbReference type="PANTHER" id="PTHR21174:SF0">
    <property type="entry name" value="HD PHOSPHOHYDROLASE FAMILY PROTEIN-RELATED"/>
    <property type="match status" value="1"/>
</dbReference>
<evidence type="ECO:0008006" key="3">
    <source>
        <dbReference type="Google" id="ProtNLM"/>
    </source>
</evidence>
<evidence type="ECO:0000313" key="2">
    <source>
        <dbReference type="Proteomes" id="UP001168537"/>
    </source>
</evidence>
<dbReference type="RefSeq" id="WP_300961771.1">
    <property type="nucleotide sequence ID" value="NZ_JAUHJR010000006.1"/>
</dbReference>
<dbReference type="EMBL" id="JAUHJR010000006">
    <property type="protein sequence ID" value="MDN4162610.1"/>
    <property type="molecule type" value="Genomic_DNA"/>
</dbReference>
<gene>
    <name evidence="1" type="ORF">QWY29_14680</name>
</gene>
<dbReference type="PANTHER" id="PTHR21174">
    <property type="match status" value="1"/>
</dbReference>
<organism evidence="1 2">
    <name type="scientific">Nocardioides abyssi</name>
    <dbReference type="NCBI Taxonomy" id="3058370"/>
    <lineage>
        <taxon>Bacteria</taxon>
        <taxon>Bacillati</taxon>
        <taxon>Actinomycetota</taxon>
        <taxon>Actinomycetes</taxon>
        <taxon>Propionibacteriales</taxon>
        <taxon>Nocardioidaceae</taxon>
        <taxon>Nocardioides</taxon>
    </lineage>
</organism>
<evidence type="ECO:0000313" key="1">
    <source>
        <dbReference type="EMBL" id="MDN4162610.1"/>
    </source>
</evidence>
<keyword evidence="2" id="KW-1185">Reference proteome</keyword>
<name>A0ABT8EWQ0_9ACTN</name>
<dbReference type="Proteomes" id="UP001168537">
    <property type="component" value="Unassembled WGS sequence"/>
</dbReference>
<protein>
    <recommendedName>
        <fullName evidence="3">Metal-dependent phosphohydrolase</fullName>
    </recommendedName>
</protein>
<dbReference type="PIRSF" id="PIRSF035170">
    <property type="entry name" value="HD_phosphohydro"/>
    <property type="match status" value="1"/>
</dbReference>
<sequence>MDVDHLLTSWPLTTGEEVRDQLLAAYAAPDRDYHDTRHLAEVLDRLDELAGHGAAFDRLPVVLAAWFHDGVYDGERDAEERSAAWAEEALRGLADPALDEAAVAEVVRLVRLTETHRPEDDDAHGCALSDADLAILAAPRERYDEYVAAVRREFAHLDEDTFREGRTQVLLSLAEKEHLFHTAWAREHWEGPARANLARELDELAAPAQSAGSAGVASA</sequence>
<dbReference type="InterPro" id="IPR009218">
    <property type="entry name" value="HD_phosphohydro"/>
</dbReference>
<accession>A0ABT8EWQ0</accession>